<dbReference type="AlphaFoldDB" id="A0A7W1XRB8"/>
<keyword evidence="3" id="KW-1185">Reference proteome</keyword>
<name>A0A7W1XRB8_9BACL</name>
<reference evidence="2 3" key="1">
    <citation type="submission" date="2020-07" db="EMBL/GenBank/DDBJ databases">
        <title>Thermoactinomyces phylogeny.</title>
        <authorList>
            <person name="Dunlap C."/>
        </authorList>
    </citation>
    <scope>NUCLEOTIDE SEQUENCE [LARGE SCALE GENOMIC DNA]</scope>
    <source>
        <strain evidence="2 3">AMNI-1</strain>
    </source>
</reference>
<accession>A0A7W1XRB8</accession>
<feature type="transmembrane region" description="Helical" evidence="1">
    <location>
        <begin position="222"/>
        <end position="240"/>
    </location>
</feature>
<sequence length="252" mass="28706">MELLRKHGGKLILAYLLGFLLLSVLISILLTENIILLFMKVPLLSVLLVLAFYLLYYGGATEITISALYRDDSSIRHFFNGSYRNLWKLLKIHFFIFIIAVIPVILIYSMISRGTVSENTLFVIFDMIFSLFFYLFLTYLSFFGSVLVIKDQLKAWPAIKKAFVSLKKNFGKISVALLYTAGTQLFLAISLTGMILIIFMLFNLDQLGNEDLIVPLTYLGGLIFRTVFSFAVVCSLPVFVKKYKDTIELHLS</sequence>
<keyword evidence="1" id="KW-1133">Transmembrane helix</keyword>
<dbReference type="Proteomes" id="UP000538292">
    <property type="component" value="Unassembled WGS sequence"/>
</dbReference>
<dbReference type="RefSeq" id="WP_181738425.1">
    <property type="nucleotide sequence ID" value="NZ_JACEOL010000014.1"/>
</dbReference>
<evidence type="ECO:0000313" key="3">
    <source>
        <dbReference type="Proteomes" id="UP000538292"/>
    </source>
</evidence>
<feature type="transmembrane region" description="Helical" evidence="1">
    <location>
        <begin position="43"/>
        <end position="69"/>
    </location>
</feature>
<keyword evidence="1" id="KW-0472">Membrane</keyword>
<gene>
    <name evidence="2" type="ORF">H2C83_05010</name>
</gene>
<comment type="caution">
    <text evidence="2">The sequence shown here is derived from an EMBL/GenBank/DDBJ whole genome shotgun (WGS) entry which is preliminary data.</text>
</comment>
<protein>
    <submittedName>
        <fullName evidence="2">Uncharacterized protein</fullName>
    </submittedName>
</protein>
<evidence type="ECO:0000256" key="1">
    <source>
        <dbReference type="SAM" id="Phobius"/>
    </source>
</evidence>
<evidence type="ECO:0000313" key="2">
    <source>
        <dbReference type="EMBL" id="MBA4601691.1"/>
    </source>
</evidence>
<feature type="transmembrane region" description="Helical" evidence="1">
    <location>
        <begin position="170"/>
        <end position="202"/>
    </location>
</feature>
<proteinExistence type="predicted"/>
<feature type="transmembrane region" description="Helical" evidence="1">
    <location>
        <begin position="12"/>
        <end position="31"/>
    </location>
</feature>
<feature type="transmembrane region" description="Helical" evidence="1">
    <location>
        <begin position="90"/>
        <end position="111"/>
    </location>
</feature>
<dbReference type="EMBL" id="JACEOL010000014">
    <property type="protein sequence ID" value="MBA4601691.1"/>
    <property type="molecule type" value="Genomic_DNA"/>
</dbReference>
<feature type="transmembrane region" description="Helical" evidence="1">
    <location>
        <begin position="123"/>
        <end position="149"/>
    </location>
</feature>
<keyword evidence="1" id="KW-0812">Transmembrane</keyword>
<organism evidence="2 3">
    <name type="scientific">Thermoactinomyces mirandus</name>
    <dbReference type="NCBI Taxonomy" id="2756294"/>
    <lineage>
        <taxon>Bacteria</taxon>
        <taxon>Bacillati</taxon>
        <taxon>Bacillota</taxon>
        <taxon>Bacilli</taxon>
        <taxon>Bacillales</taxon>
        <taxon>Thermoactinomycetaceae</taxon>
        <taxon>Thermoactinomyces</taxon>
    </lineage>
</organism>